<dbReference type="InterPro" id="IPR021796">
    <property type="entry name" value="Tll0287-like_dom"/>
</dbReference>
<organism evidence="4 5">
    <name type="scientific">Ferruginivarius sediminum</name>
    <dbReference type="NCBI Taxonomy" id="2661937"/>
    <lineage>
        <taxon>Bacteria</taxon>
        <taxon>Pseudomonadati</taxon>
        <taxon>Pseudomonadota</taxon>
        <taxon>Alphaproteobacteria</taxon>
        <taxon>Rhodospirillales</taxon>
        <taxon>Rhodospirillaceae</taxon>
        <taxon>Ferruginivarius</taxon>
    </lineage>
</organism>
<dbReference type="RefSeq" id="WP_114580429.1">
    <property type="nucleotide sequence ID" value="NZ_QPMH01000001.1"/>
</dbReference>
<feature type="domain" description="Tll0287-like" evidence="3">
    <location>
        <begin position="43"/>
        <end position="187"/>
    </location>
</feature>
<comment type="caution">
    <text evidence="4">The sequence shown here is derived from an EMBL/GenBank/DDBJ whole genome shotgun (WGS) entry which is preliminary data.</text>
</comment>
<dbReference type="Pfam" id="PF11845">
    <property type="entry name" value="Tll0287-like"/>
    <property type="match status" value="1"/>
</dbReference>
<gene>
    <name evidence="4" type="ORF">DRB17_01830</name>
</gene>
<protein>
    <submittedName>
        <fullName evidence="4">DUF3365 domain-containing protein</fullName>
    </submittedName>
</protein>
<name>A0A369TIF8_9PROT</name>
<sequence length="289" mass="31987">MVRQIGLLSLICAGVFTAFGASAQPLDAYERDAQEAIRELRGEMMQHLQTEMKDKGPAEATRVCRHLAPEISNRIEADTGWEIRRTALRVRNPENAPTEAERGVLLSFETRAMAGQSMEAMDSVRLIERDGRRYVHYMRAIPTFEPCLVCHGEDIPQDVEAAIEKHYPNDRATGFQTGDLRGAFSLYKKYEPAQLRRAAKDEGREAAPKLPEKLSIGGGRYGSPRQGRDLFARHCAGCHKASDLVTTVYGEDAAPEANLCTFLETHGLTDAAKDCDIIAYMKALAATSD</sequence>
<evidence type="ECO:0000313" key="4">
    <source>
        <dbReference type="EMBL" id="RDD63917.1"/>
    </source>
</evidence>
<evidence type="ECO:0000256" key="2">
    <source>
        <dbReference type="SAM" id="SignalP"/>
    </source>
</evidence>
<feature type="region of interest" description="Disordered" evidence="1">
    <location>
        <begin position="199"/>
        <end position="219"/>
    </location>
</feature>
<evidence type="ECO:0000256" key="1">
    <source>
        <dbReference type="SAM" id="MobiDB-lite"/>
    </source>
</evidence>
<reference evidence="4 5" key="1">
    <citation type="submission" date="2018-07" db="EMBL/GenBank/DDBJ databases">
        <title>Venubactetium sediminum gen. nov., sp. nov., isolated from a marine solar saltern.</title>
        <authorList>
            <person name="Wang S."/>
        </authorList>
    </citation>
    <scope>NUCLEOTIDE SEQUENCE [LARGE SCALE GENOMIC DNA]</scope>
    <source>
        <strain evidence="4 5">WD2A32</strain>
    </source>
</reference>
<dbReference type="Proteomes" id="UP000253941">
    <property type="component" value="Unassembled WGS sequence"/>
</dbReference>
<proteinExistence type="predicted"/>
<accession>A0A369TIF8</accession>
<evidence type="ECO:0000313" key="5">
    <source>
        <dbReference type="Proteomes" id="UP000253941"/>
    </source>
</evidence>
<keyword evidence="5" id="KW-1185">Reference proteome</keyword>
<dbReference type="EMBL" id="QPMH01000001">
    <property type="protein sequence ID" value="RDD63917.1"/>
    <property type="molecule type" value="Genomic_DNA"/>
</dbReference>
<dbReference type="AlphaFoldDB" id="A0A369TIF8"/>
<feature type="chain" id="PRO_5016976633" evidence="2">
    <location>
        <begin position="24"/>
        <end position="289"/>
    </location>
</feature>
<feature type="compositionally biased region" description="Basic and acidic residues" evidence="1">
    <location>
        <begin position="199"/>
        <end position="212"/>
    </location>
</feature>
<feature type="signal peptide" evidence="2">
    <location>
        <begin position="1"/>
        <end position="23"/>
    </location>
</feature>
<keyword evidence="2" id="KW-0732">Signal</keyword>
<evidence type="ECO:0000259" key="3">
    <source>
        <dbReference type="Pfam" id="PF11845"/>
    </source>
</evidence>